<name>A0A432MJ91_9BACT</name>
<keyword evidence="4" id="KW-1185">Reference proteome</keyword>
<evidence type="ECO:0000313" key="3">
    <source>
        <dbReference type="EMBL" id="RUL87265.1"/>
    </source>
</evidence>
<protein>
    <submittedName>
        <fullName evidence="3">TolC family protein</fullName>
    </submittedName>
</protein>
<dbReference type="RefSeq" id="WP_126725779.1">
    <property type="nucleotide sequence ID" value="NZ_RYZH01000023.1"/>
</dbReference>
<dbReference type="Gene3D" id="1.20.1600.10">
    <property type="entry name" value="Outer membrane efflux proteins (OEP)"/>
    <property type="match status" value="1"/>
</dbReference>
<dbReference type="PROSITE" id="PS51257">
    <property type="entry name" value="PROKAR_LIPOPROTEIN"/>
    <property type="match status" value="1"/>
</dbReference>
<comment type="caution">
    <text evidence="3">The sequence shown here is derived from an EMBL/GenBank/DDBJ whole genome shotgun (WGS) entry which is preliminary data.</text>
</comment>
<gene>
    <name evidence="3" type="ORF">TsocGM_12840</name>
</gene>
<dbReference type="PANTHER" id="PTHR30203:SF24">
    <property type="entry name" value="BLR4935 PROTEIN"/>
    <property type="match status" value="1"/>
</dbReference>
<dbReference type="PANTHER" id="PTHR30203">
    <property type="entry name" value="OUTER MEMBRANE CATION EFFLUX PROTEIN"/>
    <property type="match status" value="1"/>
</dbReference>
<dbReference type="EMBL" id="RYZH01000023">
    <property type="protein sequence ID" value="RUL87265.1"/>
    <property type="molecule type" value="Genomic_DNA"/>
</dbReference>
<dbReference type="Pfam" id="PF02321">
    <property type="entry name" value="OEP"/>
    <property type="match status" value="2"/>
</dbReference>
<dbReference type="AlphaFoldDB" id="A0A432MJ91"/>
<dbReference type="InterPro" id="IPR010131">
    <property type="entry name" value="MdtP/NodT-like"/>
</dbReference>
<dbReference type="OrthoDB" id="237666at2"/>
<feature type="region of interest" description="Disordered" evidence="2">
    <location>
        <begin position="475"/>
        <end position="523"/>
    </location>
</feature>
<accession>A0A432MJ91</accession>
<dbReference type="SUPFAM" id="SSF56954">
    <property type="entry name" value="Outer membrane efflux proteins (OEP)"/>
    <property type="match status" value="1"/>
</dbReference>
<evidence type="ECO:0000256" key="1">
    <source>
        <dbReference type="ARBA" id="ARBA00007613"/>
    </source>
</evidence>
<dbReference type="GO" id="GO:0015562">
    <property type="term" value="F:efflux transmembrane transporter activity"/>
    <property type="evidence" value="ECO:0007669"/>
    <property type="project" value="InterPro"/>
</dbReference>
<organism evidence="3 4">
    <name type="scientific">Tautonia sociabilis</name>
    <dbReference type="NCBI Taxonomy" id="2080755"/>
    <lineage>
        <taxon>Bacteria</taxon>
        <taxon>Pseudomonadati</taxon>
        <taxon>Planctomycetota</taxon>
        <taxon>Planctomycetia</taxon>
        <taxon>Isosphaerales</taxon>
        <taxon>Isosphaeraceae</taxon>
        <taxon>Tautonia</taxon>
    </lineage>
</organism>
<reference evidence="3 4" key="1">
    <citation type="submission" date="2018-12" db="EMBL/GenBank/DDBJ databases">
        <authorList>
            <person name="Toschakov S.V."/>
        </authorList>
    </citation>
    <scope>NUCLEOTIDE SEQUENCE [LARGE SCALE GENOMIC DNA]</scope>
    <source>
        <strain evidence="3 4">GM2012</strain>
    </source>
</reference>
<evidence type="ECO:0000256" key="2">
    <source>
        <dbReference type="SAM" id="MobiDB-lite"/>
    </source>
</evidence>
<sequence length="523" mass="56420">MERKSWPASATLALLLGGAGCTQPAVRPEGAEVTQSAHTALARTHSAPSPSPPLRPDGPLASAIDPVFAPPELEGPQPLEACIRRALAENRMVQAARLNVLALRHRIPQVTALDDPVVSNTIYPGSSNGLQTASGFMPWNLLVAQQFPWFGTLALRGLAAEQDVQVALAELAAAQLDTVEAVKRSYYDLHFNERSERILSENRELVEYFLEIARSRYETGQTSQQDVLMAEVMLTDLDRELVTTRQGIAIARAALAQQLHLSPEAELATLPEAPIDDVPGQIDRLYQLAVAARPELRGRLAAVARDETAVELARKRSYPNVTLGVNYGLLSTDGALSGVATGNDNIGMFVGFNLPVYRGKLDAAVAEAKARAAADAKLYEAERDSTYRQVRELLAQAIAQRETLDLYLDSILPRARQALDVASADYQTGSIDFLTLITAWREVLQIELQVAQFESLLGQTLASLERAVGMRLNDHPPILGDSTTPLPTDEVPAPPALPGSPDPDERIVPSPVGTGRADPPEAG</sequence>
<comment type="similarity">
    <text evidence="1">Belongs to the outer membrane factor (OMF) (TC 1.B.17) family.</text>
</comment>
<feature type="compositionally biased region" description="Pro residues" evidence="2">
    <location>
        <begin position="492"/>
        <end position="501"/>
    </location>
</feature>
<dbReference type="InterPro" id="IPR003423">
    <property type="entry name" value="OMP_efflux"/>
</dbReference>
<feature type="region of interest" description="Disordered" evidence="2">
    <location>
        <begin position="26"/>
        <end position="63"/>
    </location>
</feature>
<reference evidence="3 4" key="2">
    <citation type="submission" date="2019-01" db="EMBL/GenBank/DDBJ databases">
        <title>Tautonia sociabilis, a novel thermotolerant planctomycete of Isosphaeraceae family, isolated from a 4000 m deep subterranean habitat.</title>
        <authorList>
            <person name="Kovaleva O.L."/>
            <person name="Elcheninov A.G."/>
            <person name="Van Heerden E."/>
            <person name="Toshchakov S.V."/>
            <person name="Novikov A."/>
            <person name="Bonch-Osmolovskaya E.A."/>
            <person name="Kublanov I.V."/>
        </authorList>
    </citation>
    <scope>NUCLEOTIDE SEQUENCE [LARGE SCALE GENOMIC DNA]</scope>
    <source>
        <strain evidence="3 4">GM2012</strain>
    </source>
</reference>
<proteinExistence type="inferred from homology"/>
<evidence type="ECO:0000313" key="4">
    <source>
        <dbReference type="Proteomes" id="UP000280296"/>
    </source>
</evidence>
<dbReference type="Proteomes" id="UP000280296">
    <property type="component" value="Unassembled WGS sequence"/>
</dbReference>